<dbReference type="GO" id="GO:0005546">
    <property type="term" value="F:phosphatidylinositol-4,5-bisphosphate binding"/>
    <property type="evidence" value="ECO:0007669"/>
    <property type="project" value="InterPro"/>
</dbReference>
<proteinExistence type="inferred from homology"/>
<dbReference type="InterPro" id="IPR016159">
    <property type="entry name" value="Cullin_repeat-like_dom_sf"/>
</dbReference>
<dbReference type="Gene3D" id="1.20.1280.170">
    <property type="entry name" value="Exocyst complex component Exo70"/>
    <property type="match status" value="1"/>
</dbReference>
<evidence type="ECO:0000259" key="4">
    <source>
        <dbReference type="Pfam" id="PF03081"/>
    </source>
</evidence>
<dbReference type="PANTHER" id="PTHR12542:SF85">
    <property type="entry name" value="EXOCYST SUBUNIT EXO70 FAMILY PROTEIN"/>
    <property type="match status" value="1"/>
</dbReference>
<gene>
    <name evidence="5" type="ORF">AXG93_2584s1350</name>
</gene>
<dbReference type="InterPro" id="IPR046364">
    <property type="entry name" value="Exo70_C"/>
</dbReference>
<dbReference type="GO" id="GO:0015031">
    <property type="term" value="P:protein transport"/>
    <property type="evidence" value="ECO:0007669"/>
    <property type="project" value="UniProtKB-KW"/>
</dbReference>
<dbReference type="GO" id="GO:0000145">
    <property type="term" value="C:exocyst"/>
    <property type="evidence" value="ECO:0007669"/>
    <property type="project" value="InterPro"/>
</dbReference>
<keyword evidence="2 3" id="KW-0813">Transport</keyword>
<dbReference type="AlphaFoldDB" id="A0A176VIA8"/>
<dbReference type="PANTHER" id="PTHR12542">
    <property type="entry name" value="EXOCYST COMPLEX PROTEIN EXO70"/>
    <property type="match status" value="1"/>
</dbReference>
<dbReference type="Proteomes" id="UP000077202">
    <property type="component" value="Unassembled WGS sequence"/>
</dbReference>
<sequence>MGLDSSGRGGAAAMDEGGGGYLVAARATLMQTMERTKEMEAGIARSRQKLQGMREALPALEAAMRPLQAQALLQKGLGAKIDRASQPAEQVLRTFEVVRSLERILKGEPRHDLPEYLASLSQLEEAMGFLSGNCVRAVQWISDAVSFLASSKTADKYRMYRLNERLASVLQDMQSEADRGSNYDMGLLQVALGKLDLEFRRILLQHSAPLPPSELVLPPPPTPAPAPADSNSEFGAGVGVEEEPVSAPLPVLMPAEVTETLRTIVERLEGHRWTDNVLEIYRESRLAPIRQTVQEQMRAEYLVHGSAEKIDKLAWEELEGMIAQWTQHVQVACRVVFKAERRLCTRVFATVEKERWIRCWGRLGAAGFLPFLAFGEGVAQSETAPAKLFKLLDMYETMDQLLASVFEVFEGADAALGEIRVRARELQRKVVVRASETLAEFGRSVEEGAGDAPANGERSRLCSYVVNYVKYLVSDFYGPIMAKVLRVHNRRDGEGDESRDRDRWLAAGVQRMMQALEKHVTRQGKSYEDASLGHIFMMNNLWYMVSRVKDSELGPLLGDAWVKDTRGKVRQHTLYYQRETWGRMLAFLTREGLAVSSGNRGATRELARQRVRSFTQSFDEVTLRHGKWVIPDAELREGVELAVAQMVVPAYRSFIQTFRSLLDPGSTVGSRHIKYSPEDLERILDDLFQVRRAQDSKPRNGTTA</sequence>
<keyword evidence="3" id="KW-0268">Exocytosis</keyword>
<dbReference type="EMBL" id="LVLJ01003709">
    <property type="protein sequence ID" value="OAE20051.1"/>
    <property type="molecule type" value="Genomic_DNA"/>
</dbReference>
<dbReference type="Pfam" id="PF20669">
    <property type="entry name" value="Exo70_N"/>
    <property type="match status" value="1"/>
</dbReference>
<evidence type="ECO:0000256" key="1">
    <source>
        <dbReference type="ARBA" id="ARBA00006756"/>
    </source>
</evidence>
<keyword evidence="6" id="KW-1185">Reference proteome</keyword>
<evidence type="ECO:0000313" key="5">
    <source>
        <dbReference type="EMBL" id="OAE20051.1"/>
    </source>
</evidence>
<keyword evidence="3" id="KW-0653">Protein transport</keyword>
<dbReference type="SUPFAM" id="SSF74788">
    <property type="entry name" value="Cullin repeat-like"/>
    <property type="match status" value="1"/>
</dbReference>
<comment type="similarity">
    <text evidence="1 3">Belongs to the EXO70 family.</text>
</comment>
<protein>
    <recommendedName>
        <fullName evidence="3">Exocyst subunit Exo70 family protein</fullName>
    </recommendedName>
</protein>
<comment type="function">
    <text evidence="3">Component of the exocyst complex.</text>
</comment>
<evidence type="ECO:0000256" key="2">
    <source>
        <dbReference type="ARBA" id="ARBA00022448"/>
    </source>
</evidence>
<dbReference type="Pfam" id="PF03081">
    <property type="entry name" value="Exo70_C"/>
    <property type="match status" value="1"/>
</dbReference>
<organism evidence="5 6">
    <name type="scientific">Marchantia polymorpha subsp. ruderalis</name>
    <dbReference type="NCBI Taxonomy" id="1480154"/>
    <lineage>
        <taxon>Eukaryota</taxon>
        <taxon>Viridiplantae</taxon>
        <taxon>Streptophyta</taxon>
        <taxon>Embryophyta</taxon>
        <taxon>Marchantiophyta</taxon>
        <taxon>Marchantiopsida</taxon>
        <taxon>Marchantiidae</taxon>
        <taxon>Marchantiales</taxon>
        <taxon>Marchantiaceae</taxon>
        <taxon>Marchantia</taxon>
    </lineage>
</organism>
<accession>A0A176VIA8</accession>
<name>A0A176VIA8_MARPO</name>
<evidence type="ECO:0000256" key="3">
    <source>
        <dbReference type="RuleBase" id="RU365026"/>
    </source>
</evidence>
<comment type="caution">
    <text evidence="5">The sequence shown here is derived from an EMBL/GenBank/DDBJ whole genome shotgun (WGS) entry which is preliminary data.</text>
</comment>
<feature type="domain" description="Exocyst complex subunit Exo70 C-terminal" evidence="4">
    <location>
        <begin position="324"/>
        <end position="686"/>
    </location>
</feature>
<dbReference type="InterPro" id="IPR004140">
    <property type="entry name" value="Exo70"/>
</dbReference>
<dbReference type="GO" id="GO:0006887">
    <property type="term" value="P:exocytosis"/>
    <property type="evidence" value="ECO:0007669"/>
    <property type="project" value="UniProtKB-KW"/>
</dbReference>
<evidence type="ECO:0000313" key="6">
    <source>
        <dbReference type="Proteomes" id="UP000077202"/>
    </source>
</evidence>
<reference evidence="5" key="1">
    <citation type="submission" date="2016-03" db="EMBL/GenBank/DDBJ databases">
        <title>Mechanisms controlling the formation of the plant cell surface in tip-growing cells are functionally conserved among land plants.</title>
        <authorList>
            <person name="Honkanen S."/>
            <person name="Jones V.A."/>
            <person name="Morieri G."/>
            <person name="Champion C."/>
            <person name="Hetherington A.J."/>
            <person name="Kelly S."/>
            <person name="Saint-Marcoux D."/>
            <person name="Proust H."/>
            <person name="Prescott H."/>
            <person name="Dolan L."/>
        </authorList>
    </citation>
    <scope>NUCLEOTIDE SEQUENCE [LARGE SCALE GENOMIC DNA]</scope>
    <source>
        <tissue evidence="5">Whole gametophyte</tissue>
    </source>
</reference>